<organism evidence="5 6">
    <name type="scientific">Secundilactobacillus collinoides DSM 20515 = JCM 1123</name>
    <dbReference type="NCBI Taxonomy" id="1423733"/>
    <lineage>
        <taxon>Bacteria</taxon>
        <taxon>Bacillati</taxon>
        <taxon>Bacillota</taxon>
        <taxon>Bacilli</taxon>
        <taxon>Lactobacillales</taxon>
        <taxon>Lactobacillaceae</taxon>
        <taxon>Secundilactobacillus</taxon>
    </lineage>
</organism>
<dbReference type="PATRIC" id="fig|1423733.4.peg.3240"/>
<dbReference type="NCBIfam" id="TIGR03124">
    <property type="entry name" value="citrate_citX"/>
    <property type="match status" value="1"/>
</dbReference>
<keyword evidence="2 5" id="KW-0808">Transferase</keyword>
<comment type="caution">
    <text evidence="5">The sequence shown here is derived from an EMBL/GenBank/DDBJ whole genome shotgun (WGS) entry which is preliminary data.</text>
</comment>
<evidence type="ECO:0000256" key="2">
    <source>
        <dbReference type="ARBA" id="ARBA00022679"/>
    </source>
</evidence>
<dbReference type="InterPro" id="IPR005551">
    <property type="entry name" value="CitX"/>
</dbReference>
<dbReference type="Proteomes" id="UP000051845">
    <property type="component" value="Unassembled WGS sequence"/>
</dbReference>
<dbReference type="GO" id="GO:0016829">
    <property type="term" value="F:lyase activity"/>
    <property type="evidence" value="ECO:0007669"/>
    <property type="project" value="UniProtKB-KW"/>
</dbReference>
<keyword evidence="3" id="KW-0548">Nucleotidyltransferase</keyword>
<keyword evidence="5" id="KW-0456">Lyase</keyword>
<evidence type="ECO:0000256" key="4">
    <source>
        <dbReference type="ARBA" id="ARBA00048574"/>
    </source>
</evidence>
<protein>
    <recommendedName>
        <fullName evidence="1">citrate lyase holo-[acyl-carrier protein] synthase</fullName>
        <ecNumber evidence="1">2.7.7.61</ecNumber>
    </recommendedName>
</protein>
<dbReference type="AlphaFoldDB" id="A0A0R2BDX5"/>
<dbReference type="GO" id="GO:0051191">
    <property type="term" value="P:prosthetic group biosynthetic process"/>
    <property type="evidence" value="ECO:0007669"/>
    <property type="project" value="InterPro"/>
</dbReference>
<name>A0A0R2BDX5_SECCO</name>
<evidence type="ECO:0000256" key="3">
    <source>
        <dbReference type="ARBA" id="ARBA00022695"/>
    </source>
</evidence>
<proteinExistence type="predicted"/>
<dbReference type="GO" id="GO:0050519">
    <property type="term" value="F:holo-citrate lyase synthase activity"/>
    <property type="evidence" value="ECO:0007669"/>
    <property type="project" value="UniProtKB-EC"/>
</dbReference>
<reference evidence="5 6" key="1">
    <citation type="journal article" date="2015" name="Genome Announc.">
        <title>Expanding the biotechnology potential of lactobacilli through comparative genomics of 213 strains and associated genera.</title>
        <authorList>
            <person name="Sun Z."/>
            <person name="Harris H.M."/>
            <person name="McCann A."/>
            <person name="Guo C."/>
            <person name="Argimon S."/>
            <person name="Zhang W."/>
            <person name="Yang X."/>
            <person name="Jeffery I.B."/>
            <person name="Cooney J.C."/>
            <person name="Kagawa T.F."/>
            <person name="Liu W."/>
            <person name="Song Y."/>
            <person name="Salvetti E."/>
            <person name="Wrobel A."/>
            <person name="Rasinkangas P."/>
            <person name="Parkhill J."/>
            <person name="Rea M.C."/>
            <person name="O'Sullivan O."/>
            <person name="Ritari J."/>
            <person name="Douillard F.P."/>
            <person name="Paul Ross R."/>
            <person name="Yang R."/>
            <person name="Briner A.E."/>
            <person name="Felis G.E."/>
            <person name="de Vos W.M."/>
            <person name="Barrangou R."/>
            <person name="Klaenhammer T.R."/>
            <person name="Caufield P.W."/>
            <person name="Cui Y."/>
            <person name="Zhang H."/>
            <person name="O'Toole P.W."/>
        </authorList>
    </citation>
    <scope>NUCLEOTIDE SEQUENCE [LARGE SCALE GENOMIC DNA]</scope>
    <source>
        <strain evidence="5 6">DSM 20515</strain>
    </source>
</reference>
<evidence type="ECO:0000313" key="5">
    <source>
        <dbReference type="EMBL" id="KRM77741.1"/>
    </source>
</evidence>
<dbReference type="Pfam" id="PF03802">
    <property type="entry name" value="CitX"/>
    <property type="match status" value="1"/>
</dbReference>
<dbReference type="RefSeq" id="WP_054759074.1">
    <property type="nucleotide sequence ID" value="NZ_AYYR01000009.1"/>
</dbReference>
<accession>A0A0R2BDX5</accession>
<dbReference type="EMBL" id="AYYR01000009">
    <property type="protein sequence ID" value="KRM77741.1"/>
    <property type="molecule type" value="Genomic_DNA"/>
</dbReference>
<evidence type="ECO:0000256" key="1">
    <source>
        <dbReference type="ARBA" id="ARBA00012524"/>
    </source>
</evidence>
<gene>
    <name evidence="5" type="ORF">FC82_GL003117</name>
</gene>
<dbReference type="STRING" id="33960.TY91_11455"/>
<dbReference type="EC" id="2.7.7.61" evidence="1"/>
<comment type="catalytic activity">
    <reaction evidence="4">
        <text>apo-[citrate lyase ACP] + 2'-(5''-triphospho-alpha-D-ribosyl)-3'-dephospho-CoA = holo-[citrate lyase ACP] + diphosphate</text>
        <dbReference type="Rhea" id="RHEA:16333"/>
        <dbReference type="Rhea" id="RHEA-COMP:10157"/>
        <dbReference type="Rhea" id="RHEA-COMP:10158"/>
        <dbReference type="ChEBI" id="CHEBI:29999"/>
        <dbReference type="ChEBI" id="CHEBI:33019"/>
        <dbReference type="ChEBI" id="CHEBI:61378"/>
        <dbReference type="ChEBI" id="CHEBI:82683"/>
        <dbReference type="EC" id="2.7.7.61"/>
    </reaction>
</comment>
<sequence length="186" mass="20884">MTSIFQTGQPQEIVDVLKNRDERVAYQQAVLTKYPQTTLLAIKLNIPGPIKNNEAIRAIFDAGMLRFYDALVKVTTDFTTLAQWDKPTGNELFIRTDMDALTIKKLAVDFEDHDTLGRLFDVDVMSTAADHSLSRADMGLPVRKCLICDRIAKDCARSRRHSVAELQAKISTLYTQEFETSGGVID</sequence>
<evidence type="ECO:0000313" key="6">
    <source>
        <dbReference type="Proteomes" id="UP000051845"/>
    </source>
</evidence>